<evidence type="ECO:0000313" key="3">
    <source>
        <dbReference type="Proteomes" id="UP000663828"/>
    </source>
</evidence>
<keyword evidence="1" id="KW-0732">Signal</keyword>
<name>A0A816HKS1_ADIRI</name>
<gene>
    <name evidence="2" type="ORF">XAT740_LOCUS62710</name>
</gene>
<accession>A0A816HKS1</accession>
<feature type="chain" id="PRO_5032745898" evidence="1">
    <location>
        <begin position="20"/>
        <end position="239"/>
    </location>
</feature>
<dbReference type="EMBL" id="CAJNOR010018067">
    <property type="protein sequence ID" value="CAF1688126.1"/>
    <property type="molecule type" value="Genomic_DNA"/>
</dbReference>
<proteinExistence type="predicted"/>
<feature type="signal peptide" evidence="1">
    <location>
        <begin position="1"/>
        <end position="19"/>
    </location>
</feature>
<reference evidence="2" key="1">
    <citation type="submission" date="2021-02" db="EMBL/GenBank/DDBJ databases">
        <authorList>
            <person name="Nowell W R."/>
        </authorList>
    </citation>
    <scope>NUCLEOTIDE SEQUENCE</scope>
</reference>
<dbReference type="Proteomes" id="UP000663828">
    <property type="component" value="Unassembled WGS sequence"/>
</dbReference>
<organism evidence="2 3">
    <name type="scientific">Adineta ricciae</name>
    <name type="common">Rotifer</name>
    <dbReference type="NCBI Taxonomy" id="249248"/>
    <lineage>
        <taxon>Eukaryota</taxon>
        <taxon>Metazoa</taxon>
        <taxon>Spiralia</taxon>
        <taxon>Gnathifera</taxon>
        <taxon>Rotifera</taxon>
        <taxon>Eurotatoria</taxon>
        <taxon>Bdelloidea</taxon>
        <taxon>Adinetida</taxon>
        <taxon>Adinetidae</taxon>
        <taxon>Adineta</taxon>
    </lineage>
</organism>
<evidence type="ECO:0000256" key="1">
    <source>
        <dbReference type="SAM" id="SignalP"/>
    </source>
</evidence>
<comment type="caution">
    <text evidence="2">The sequence shown here is derived from an EMBL/GenBank/DDBJ whole genome shotgun (WGS) entry which is preliminary data.</text>
</comment>
<dbReference type="AlphaFoldDB" id="A0A816HKS1"/>
<evidence type="ECO:0000313" key="2">
    <source>
        <dbReference type="EMBL" id="CAF1688126.1"/>
    </source>
</evidence>
<feature type="non-terminal residue" evidence="2">
    <location>
        <position position="239"/>
    </location>
</feature>
<sequence length="239" mass="27539">MRIQLYVFILLCNVVFHYGATDHTPITSSYIKQQIVETTIPPYYTAYTILNREIVQKLLTTHIDIDETAVQTLTGSLLCSAKNIRNKLQNTTEAMERIRYTVDQYIIQLVSAISDQEEQVRQNEQAVSQAHKDAQHARDQVAIVQKTVQECESSLSRAIISVREAHEEVKRALVCYIRKRKGVWGFVLRILGILAKPICRVINRTGISRAKRTRTITEDNLAHAYQRLQIQQEKFVNKQ</sequence>
<keyword evidence="3" id="KW-1185">Reference proteome</keyword>
<protein>
    <submittedName>
        <fullName evidence="2">Uncharacterized protein</fullName>
    </submittedName>
</protein>